<accession>A0AAJ0MFF1</accession>
<protein>
    <submittedName>
        <fullName evidence="2">Uncharacterized protein</fullName>
    </submittedName>
</protein>
<proteinExistence type="predicted"/>
<organism evidence="2 3">
    <name type="scientific">Lasiosphaeria hispida</name>
    <dbReference type="NCBI Taxonomy" id="260671"/>
    <lineage>
        <taxon>Eukaryota</taxon>
        <taxon>Fungi</taxon>
        <taxon>Dikarya</taxon>
        <taxon>Ascomycota</taxon>
        <taxon>Pezizomycotina</taxon>
        <taxon>Sordariomycetes</taxon>
        <taxon>Sordariomycetidae</taxon>
        <taxon>Sordariales</taxon>
        <taxon>Lasiosphaeriaceae</taxon>
        <taxon>Lasiosphaeria</taxon>
    </lineage>
</organism>
<reference evidence="2" key="2">
    <citation type="submission" date="2023-06" db="EMBL/GenBank/DDBJ databases">
        <authorList>
            <consortium name="Lawrence Berkeley National Laboratory"/>
            <person name="Haridas S."/>
            <person name="Hensen N."/>
            <person name="Bonometti L."/>
            <person name="Westerberg I."/>
            <person name="Brannstrom I.O."/>
            <person name="Guillou S."/>
            <person name="Cros-Aarteil S."/>
            <person name="Calhoun S."/>
            <person name="Kuo A."/>
            <person name="Mondo S."/>
            <person name="Pangilinan J."/>
            <person name="Riley R."/>
            <person name="Labutti K."/>
            <person name="Andreopoulos B."/>
            <person name="Lipzen A."/>
            <person name="Chen C."/>
            <person name="Yanf M."/>
            <person name="Daum C."/>
            <person name="Ng V."/>
            <person name="Clum A."/>
            <person name="Steindorff A."/>
            <person name="Ohm R."/>
            <person name="Martin F."/>
            <person name="Silar P."/>
            <person name="Natvig D."/>
            <person name="Lalanne C."/>
            <person name="Gautier V."/>
            <person name="Ament-Velasquez S.L."/>
            <person name="Kruys A."/>
            <person name="Hutchinson M.I."/>
            <person name="Powell A.J."/>
            <person name="Barry K."/>
            <person name="Miller A.N."/>
            <person name="Grigoriev I.V."/>
            <person name="Debuchy R."/>
            <person name="Gladieux P."/>
            <person name="Thoren M.H."/>
            <person name="Johannesson H."/>
        </authorList>
    </citation>
    <scope>NUCLEOTIDE SEQUENCE</scope>
    <source>
        <strain evidence="2">CBS 955.72</strain>
    </source>
</reference>
<name>A0AAJ0MFF1_9PEZI</name>
<evidence type="ECO:0000313" key="2">
    <source>
        <dbReference type="EMBL" id="KAK3356680.1"/>
    </source>
</evidence>
<evidence type="ECO:0000256" key="1">
    <source>
        <dbReference type="SAM" id="SignalP"/>
    </source>
</evidence>
<feature type="signal peptide" evidence="1">
    <location>
        <begin position="1"/>
        <end position="18"/>
    </location>
</feature>
<evidence type="ECO:0000313" key="3">
    <source>
        <dbReference type="Proteomes" id="UP001275084"/>
    </source>
</evidence>
<dbReference type="EMBL" id="JAUIQD010000003">
    <property type="protein sequence ID" value="KAK3356680.1"/>
    <property type="molecule type" value="Genomic_DNA"/>
</dbReference>
<reference evidence="2" key="1">
    <citation type="journal article" date="2023" name="Mol. Phylogenet. Evol.">
        <title>Genome-scale phylogeny and comparative genomics of the fungal order Sordariales.</title>
        <authorList>
            <person name="Hensen N."/>
            <person name="Bonometti L."/>
            <person name="Westerberg I."/>
            <person name="Brannstrom I.O."/>
            <person name="Guillou S."/>
            <person name="Cros-Aarteil S."/>
            <person name="Calhoun S."/>
            <person name="Haridas S."/>
            <person name="Kuo A."/>
            <person name="Mondo S."/>
            <person name="Pangilinan J."/>
            <person name="Riley R."/>
            <person name="LaButti K."/>
            <person name="Andreopoulos B."/>
            <person name="Lipzen A."/>
            <person name="Chen C."/>
            <person name="Yan M."/>
            <person name="Daum C."/>
            <person name="Ng V."/>
            <person name="Clum A."/>
            <person name="Steindorff A."/>
            <person name="Ohm R.A."/>
            <person name="Martin F."/>
            <person name="Silar P."/>
            <person name="Natvig D.O."/>
            <person name="Lalanne C."/>
            <person name="Gautier V."/>
            <person name="Ament-Velasquez S.L."/>
            <person name="Kruys A."/>
            <person name="Hutchinson M.I."/>
            <person name="Powell A.J."/>
            <person name="Barry K."/>
            <person name="Miller A.N."/>
            <person name="Grigoriev I.V."/>
            <person name="Debuchy R."/>
            <person name="Gladieux P."/>
            <person name="Hiltunen Thoren M."/>
            <person name="Johannesson H."/>
        </authorList>
    </citation>
    <scope>NUCLEOTIDE SEQUENCE</scope>
    <source>
        <strain evidence="2">CBS 955.72</strain>
    </source>
</reference>
<keyword evidence="3" id="KW-1185">Reference proteome</keyword>
<dbReference type="AlphaFoldDB" id="A0AAJ0MFF1"/>
<sequence length="124" mass="13514">MQLTNVLTFFTLTGYATAECYKTGFDWYDKNSALNIAYAACHLTLSGTYGPESSFSGQRVSCANSGQGAKVDMIIKHIKGGNRDLGPGECFDGLRKQIEDCGKGGKSTYENWEYKADPNEGNCN</sequence>
<keyword evidence="1" id="KW-0732">Signal</keyword>
<comment type="caution">
    <text evidence="2">The sequence shown here is derived from an EMBL/GenBank/DDBJ whole genome shotgun (WGS) entry which is preliminary data.</text>
</comment>
<gene>
    <name evidence="2" type="ORF">B0T25DRAFT_603195</name>
</gene>
<feature type="chain" id="PRO_5042604189" evidence="1">
    <location>
        <begin position="19"/>
        <end position="124"/>
    </location>
</feature>
<dbReference type="Proteomes" id="UP001275084">
    <property type="component" value="Unassembled WGS sequence"/>
</dbReference>